<keyword evidence="1" id="KW-0472">Membrane</keyword>
<evidence type="ECO:0000313" key="2">
    <source>
        <dbReference type="EMBL" id="MFC5911274.1"/>
    </source>
</evidence>
<dbReference type="RefSeq" id="WP_380589947.1">
    <property type="nucleotide sequence ID" value="NZ_JBHSQJ010000153.1"/>
</dbReference>
<evidence type="ECO:0000313" key="3">
    <source>
        <dbReference type="Proteomes" id="UP001596174"/>
    </source>
</evidence>
<organism evidence="2 3">
    <name type="scientific">Streptacidiphilus monticola</name>
    <dbReference type="NCBI Taxonomy" id="2161674"/>
    <lineage>
        <taxon>Bacteria</taxon>
        <taxon>Bacillati</taxon>
        <taxon>Actinomycetota</taxon>
        <taxon>Actinomycetes</taxon>
        <taxon>Kitasatosporales</taxon>
        <taxon>Streptomycetaceae</taxon>
        <taxon>Streptacidiphilus</taxon>
    </lineage>
</organism>
<gene>
    <name evidence="2" type="ORF">ACFP3V_29220</name>
</gene>
<comment type="caution">
    <text evidence="2">The sequence shown here is derived from an EMBL/GenBank/DDBJ whole genome shotgun (WGS) entry which is preliminary data.</text>
</comment>
<protein>
    <recommendedName>
        <fullName evidence="4">Flp family type IVb pilin</fullName>
    </recommendedName>
</protein>
<sequence length="69" mass="7397">MDPHLSAALTALRHHWLRLRDRLTRDGADAGYTTETVVVIALLVIAAVTVVGIIVNKVVARANSINLGP</sequence>
<dbReference type="EMBL" id="JBHSQJ010000153">
    <property type="protein sequence ID" value="MFC5911274.1"/>
    <property type="molecule type" value="Genomic_DNA"/>
</dbReference>
<keyword evidence="1" id="KW-0812">Transmembrane</keyword>
<evidence type="ECO:0008006" key="4">
    <source>
        <dbReference type="Google" id="ProtNLM"/>
    </source>
</evidence>
<name>A0ABW1G9K3_9ACTN</name>
<accession>A0ABW1G9K3</accession>
<feature type="transmembrane region" description="Helical" evidence="1">
    <location>
        <begin position="36"/>
        <end position="55"/>
    </location>
</feature>
<keyword evidence="1" id="KW-1133">Transmembrane helix</keyword>
<evidence type="ECO:0000256" key="1">
    <source>
        <dbReference type="SAM" id="Phobius"/>
    </source>
</evidence>
<reference evidence="3" key="1">
    <citation type="journal article" date="2019" name="Int. J. Syst. Evol. Microbiol.">
        <title>The Global Catalogue of Microorganisms (GCM) 10K type strain sequencing project: providing services to taxonomists for standard genome sequencing and annotation.</title>
        <authorList>
            <consortium name="The Broad Institute Genomics Platform"/>
            <consortium name="The Broad Institute Genome Sequencing Center for Infectious Disease"/>
            <person name="Wu L."/>
            <person name="Ma J."/>
        </authorList>
    </citation>
    <scope>NUCLEOTIDE SEQUENCE [LARGE SCALE GENOMIC DNA]</scope>
    <source>
        <strain evidence="3">JCM 4816</strain>
    </source>
</reference>
<dbReference type="Proteomes" id="UP001596174">
    <property type="component" value="Unassembled WGS sequence"/>
</dbReference>
<proteinExistence type="predicted"/>
<keyword evidence="3" id="KW-1185">Reference proteome</keyword>